<dbReference type="PANTHER" id="PTHR43611:SF3">
    <property type="entry name" value="FLAVIN MONONUCLEOTIDE HYDROLASE 1, CHLOROPLATIC"/>
    <property type="match status" value="1"/>
</dbReference>
<dbReference type="RefSeq" id="WP_099640709.1">
    <property type="nucleotide sequence ID" value="NZ_NKHF01000014.1"/>
</dbReference>
<dbReference type="InterPro" id="IPR023214">
    <property type="entry name" value="HAD_sf"/>
</dbReference>
<dbReference type="PRINTS" id="PR00413">
    <property type="entry name" value="HADHALOGNASE"/>
</dbReference>
<evidence type="ECO:0000313" key="1">
    <source>
        <dbReference type="EMBL" id="PCK33160.1"/>
    </source>
</evidence>
<gene>
    <name evidence="1" type="ORF">CEX98_03310</name>
</gene>
<comment type="caution">
    <text evidence="1">The sequence shown here is derived from an EMBL/GenBank/DDBJ whole genome shotgun (WGS) entry which is preliminary data.</text>
</comment>
<keyword evidence="2" id="KW-1185">Reference proteome</keyword>
<dbReference type="Gene3D" id="1.10.150.240">
    <property type="entry name" value="Putative phosphatase, domain 2"/>
    <property type="match status" value="1"/>
</dbReference>
<dbReference type="CDD" id="cd02603">
    <property type="entry name" value="HAD_sEH-N_like"/>
    <property type="match status" value="1"/>
</dbReference>
<dbReference type="SFLD" id="SFLDS00003">
    <property type="entry name" value="Haloacid_Dehalogenase"/>
    <property type="match status" value="1"/>
</dbReference>
<dbReference type="InterPro" id="IPR036412">
    <property type="entry name" value="HAD-like_sf"/>
</dbReference>
<dbReference type="GO" id="GO:0016787">
    <property type="term" value="F:hydrolase activity"/>
    <property type="evidence" value="ECO:0007669"/>
    <property type="project" value="UniProtKB-KW"/>
</dbReference>
<keyword evidence="1" id="KW-0378">Hydrolase</keyword>
<sequence>MAICDIKHVIFDIGNVFVRWSPEEIVRLTFGNNCDVERLAKQLFHSDIWFAINRGELTEAETKQAFIQTCQLTAEQADELFFYVKESLIPLYGTLALMQRLKAAGYSAYALTDNVHEIVSHLKARHTFWQHFDGEIISAELGCMKPGKAIFTHLLERYQLAANECVFLDDVLANIEGAKQVGLHGIQFFNAEQAERELRGLGLAF</sequence>
<name>A0A2A5JUT1_PSEO7</name>
<dbReference type="Gene3D" id="3.40.50.1000">
    <property type="entry name" value="HAD superfamily/HAD-like"/>
    <property type="match status" value="1"/>
</dbReference>
<evidence type="ECO:0000313" key="2">
    <source>
        <dbReference type="Proteomes" id="UP000228621"/>
    </source>
</evidence>
<dbReference type="InterPro" id="IPR006439">
    <property type="entry name" value="HAD-SF_hydro_IA"/>
</dbReference>
<accession>A0A2A5JUT1</accession>
<dbReference type="OrthoDB" id="9797415at2"/>
<proteinExistence type="predicted"/>
<dbReference type="NCBIfam" id="TIGR01509">
    <property type="entry name" value="HAD-SF-IA-v3"/>
    <property type="match status" value="1"/>
</dbReference>
<dbReference type="SFLD" id="SFLDG01129">
    <property type="entry name" value="C1.5:_HAD__Beta-PGM__Phosphata"/>
    <property type="match status" value="1"/>
</dbReference>
<dbReference type="SUPFAM" id="SSF56784">
    <property type="entry name" value="HAD-like"/>
    <property type="match status" value="1"/>
</dbReference>
<dbReference type="EMBL" id="NKHF01000014">
    <property type="protein sequence ID" value="PCK33160.1"/>
    <property type="molecule type" value="Genomic_DNA"/>
</dbReference>
<reference evidence="2" key="1">
    <citation type="journal article" date="2019" name="Genome Announc.">
        <title>Draft Genome Sequence of Pseudoalteromonas piscicida Strain 36Y ROTHPW, an Hypersaline Seawater Isolate from the South Coast of Sonora, Mexico.</title>
        <authorList>
            <person name="Sanchez-Diaz R."/>
            <person name="Molina-Garza Z.J."/>
            <person name="Cruz-Suarez L.E."/>
            <person name="Selvin J."/>
            <person name="Kiran G.S."/>
            <person name="Ibarra-Gamez J.C."/>
            <person name="Gomez-Gil B."/>
            <person name="Galaviz-Silva L."/>
        </authorList>
    </citation>
    <scope>NUCLEOTIDE SEQUENCE [LARGE SCALE GENOMIC DNA]</scope>
    <source>
        <strain evidence="2">36Y_RITHPW</strain>
    </source>
</reference>
<protein>
    <submittedName>
        <fullName evidence="1">HAD family hydrolase</fullName>
    </submittedName>
</protein>
<dbReference type="Proteomes" id="UP000228621">
    <property type="component" value="Unassembled WGS sequence"/>
</dbReference>
<dbReference type="PANTHER" id="PTHR43611">
    <property type="entry name" value="ALPHA-D-GLUCOSE 1-PHOSPHATE PHOSPHATASE"/>
    <property type="match status" value="1"/>
</dbReference>
<dbReference type="Pfam" id="PF00702">
    <property type="entry name" value="Hydrolase"/>
    <property type="match status" value="1"/>
</dbReference>
<dbReference type="InterPro" id="IPR023198">
    <property type="entry name" value="PGP-like_dom2"/>
</dbReference>
<dbReference type="AlphaFoldDB" id="A0A2A5JUT1"/>
<organism evidence="1 2">
    <name type="scientific">Pseudoalteromonas piscicida</name>
    <dbReference type="NCBI Taxonomy" id="43662"/>
    <lineage>
        <taxon>Bacteria</taxon>
        <taxon>Pseudomonadati</taxon>
        <taxon>Pseudomonadota</taxon>
        <taxon>Gammaproteobacteria</taxon>
        <taxon>Alteromonadales</taxon>
        <taxon>Pseudoalteromonadaceae</taxon>
        <taxon>Pseudoalteromonas</taxon>
    </lineage>
</organism>